<evidence type="ECO:0000256" key="1">
    <source>
        <dbReference type="ARBA" id="ARBA00022741"/>
    </source>
</evidence>
<dbReference type="FunFam" id="3.40.50.300:FF:000152">
    <property type="entry name" value="ATP-binding cassette, sub-family E, member 1"/>
    <property type="match status" value="1"/>
</dbReference>
<dbReference type="FunFam" id="3.40.50.300:FF:001546">
    <property type="entry name" value="RNase L inhibitor homolog"/>
    <property type="match status" value="1"/>
</dbReference>
<dbReference type="SUPFAM" id="SSF52540">
    <property type="entry name" value="P-loop containing nucleoside triphosphate hydrolases"/>
    <property type="match status" value="2"/>
</dbReference>
<dbReference type="Pfam" id="PF04068">
    <property type="entry name" value="Fer4_RLI"/>
    <property type="match status" value="1"/>
</dbReference>
<dbReference type="InterPro" id="IPR013283">
    <property type="entry name" value="RLI1"/>
</dbReference>
<dbReference type="SUPFAM" id="SSF54862">
    <property type="entry name" value="4Fe-4S ferredoxins"/>
    <property type="match status" value="1"/>
</dbReference>
<proteinExistence type="predicted"/>
<dbReference type="PRINTS" id="PR01868">
    <property type="entry name" value="ABCEFAMILY"/>
</dbReference>
<dbReference type="PROSITE" id="PS00198">
    <property type="entry name" value="4FE4S_FER_1"/>
    <property type="match status" value="1"/>
</dbReference>
<evidence type="ECO:0000313" key="5">
    <source>
        <dbReference type="EMBL" id="CAD9169630.1"/>
    </source>
</evidence>
<dbReference type="InterPro" id="IPR003439">
    <property type="entry name" value="ABC_transporter-like_ATP-bd"/>
</dbReference>
<dbReference type="InterPro" id="IPR027417">
    <property type="entry name" value="P-loop_NTPase"/>
</dbReference>
<feature type="domain" description="ABC transporter" evidence="3">
    <location>
        <begin position="352"/>
        <end position="583"/>
    </location>
</feature>
<dbReference type="EMBL" id="HBGE01077566">
    <property type="protein sequence ID" value="CAD9169630.1"/>
    <property type="molecule type" value="Transcribed_RNA"/>
</dbReference>
<dbReference type="SMART" id="SM00382">
    <property type="entry name" value="AAA"/>
    <property type="match status" value="2"/>
</dbReference>
<dbReference type="InterPro" id="IPR017896">
    <property type="entry name" value="4Fe4S_Fe-S-bd"/>
</dbReference>
<sequence>MEDKRLRVAILRTDHCKPSRCNQECKRHCPVQAQGKLCVEVTKQSRAAHISETLCVGCGICVKKCPFDAIRIVNLPRELKHGVSHRYGPNAFRLHRLPMPQPGRVLGLLGSNGTGKSTALGVLAGKIKPNLGRCGDPPDWKAILAHFRGSQLQSYFSRVLEDRLRAVVKPQHLERFAAFVGAQEGASVRDVLAGLDTKGALEAVARDLEICQLLDREIHLLSGGELQRTMIAATLVQDADVYLIDEPSAYLDIRQRLRAARAIRGALRDTGYVVVVEHDLAVLDYLSDQLCCLWGTPGAYGAVTAPSGSNEGINHFLDGFLPSENLRFREEPLAFRLTEADEAPSSERPPLSRYARLSKRLGGGKAEAGGAEGGGAGAFRLEVDPGSFACGEVTVLLGENGTGKTTLIRMLAGLLAPDAGEVECRGELAVSLKPQWIEPKFEGTVQELLRARIHTALLDPQFQSDVVRPLRIAELEHLRVKSLSGGEMQRVGLVLALGRPADVYLIDEPSAYLDVEQRVAAARVLRRFVLNQKKAAFVVEHDFMMATYLADHVIVFSGQPGVECHASSPLPLVKGMNRFLSQLGVTFRRDARFGRPRINKVGGSRDREQKESGNHFLLERY</sequence>
<keyword evidence="2" id="KW-0067">ATP-binding</keyword>
<dbReference type="InterPro" id="IPR003593">
    <property type="entry name" value="AAA+_ATPase"/>
</dbReference>
<evidence type="ECO:0008006" key="6">
    <source>
        <dbReference type="Google" id="ProtNLM"/>
    </source>
</evidence>
<dbReference type="Pfam" id="PF00037">
    <property type="entry name" value="Fer4"/>
    <property type="match status" value="1"/>
</dbReference>
<feature type="domain" description="ABC transporter" evidence="3">
    <location>
        <begin position="70"/>
        <end position="320"/>
    </location>
</feature>
<dbReference type="GO" id="GO:0005524">
    <property type="term" value="F:ATP binding"/>
    <property type="evidence" value="ECO:0007669"/>
    <property type="project" value="UniProtKB-KW"/>
</dbReference>
<reference evidence="5" key="1">
    <citation type="submission" date="2021-01" db="EMBL/GenBank/DDBJ databases">
        <authorList>
            <person name="Corre E."/>
            <person name="Pelletier E."/>
            <person name="Niang G."/>
            <person name="Scheremetjew M."/>
            <person name="Finn R."/>
            <person name="Kale V."/>
            <person name="Holt S."/>
            <person name="Cochrane G."/>
            <person name="Meng A."/>
            <person name="Brown T."/>
            <person name="Cohen L."/>
        </authorList>
    </citation>
    <scope>NUCLEOTIDE SEQUENCE</scope>
    <source>
        <strain evidence="5">OF101</strain>
    </source>
</reference>
<protein>
    <recommendedName>
        <fullName evidence="6">ATP-dependent transporter ycf16</fullName>
    </recommendedName>
</protein>
<evidence type="ECO:0000259" key="4">
    <source>
        <dbReference type="PROSITE" id="PS51379"/>
    </source>
</evidence>
<dbReference type="NCBIfam" id="NF009945">
    <property type="entry name" value="PRK13409.1"/>
    <property type="match status" value="1"/>
</dbReference>
<evidence type="ECO:0000256" key="2">
    <source>
        <dbReference type="ARBA" id="ARBA00022840"/>
    </source>
</evidence>
<dbReference type="Gene3D" id="3.40.50.300">
    <property type="entry name" value="P-loop containing nucleotide triphosphate hydrolases"/>
    <property type="match status" value="2"/>
</dbReference>
<dbReference type="GO" id="GO:0016887">
    <property type="term" value="F:ATP hydrolysis activity"/>
    <property type="evidence" value="ECO:0007669"/>
    <property type="project" value="InterPro"/>
</dbReference>
<dbReference type="InterPro" id="IPR017871">
    <property type="entry name" value="ABC_transporter-like_CS"/>
</dbReference>
<feature type="domain" description="4Fe-4S ferredoxin-type" evidence="4">
    <location>
        <begin position="46"/>
        <end position="75"/>
    </location>
</feature>
<keyword evidence="1" id="KW-0547">Nucleotide-binding</keyword>
<dbReference type="PROSITE" id="PS51379">
    <property type="entry name" value="4FE4S_FER_2"/>
    <property type="match status" value="1"/>
</dbReference>
<gene>
    <name evidence="5" type="ORF">ACAT0790_LOCUS46399</name>
</gene>
<evidence type="ECO:0000259" key="3">
    <source>
        <dbReference type="PROSITE" id="PS50893"/>
    </source>
</evidence>
<dbReference type="PANTHER" id="PTHR19248">
    <property type="entry name" value="ATP-BINDING TRANSPORT PROTEIN-RELATED"/>
    <property type="match status" value="1"/>
</dbReference>
<dbReference type="InterPro" id="IPR007209">
    <property type="entry name" value="RNaseL-inhib-like_metal-bd_dom"/>
</dbReference>
<dbReference type="PROSITE" id="PS50893">
    <property type="entry name" value="ABC_TRANSPORTER_2"/>
    <property type="match status" value="2"/>
</dbReference>
<dbReference type="InterPro" id="IPR017900">
    <property type="entry name" value="4Fe4S_Fe_S_CS"/>
</dbReference>
<accession>A0A7S1WI37</accession>
<name>A0A7S1WI37_ALECA</name>
<dbReference type="PROSITE" id="PS00211">
    <property type="entry name" value="ABC_TRANSPORTER_1"/>
    <property type="match status" value="1"/>
</dbReference>
<organism evidence="5">
    <name type="scientific">Alexandrium catenella</name>
    <name type="common">Red tide dinoflagellate</name>
    <name type="synonym">Gonyaulax catenella</name>
    <dbReference type="NCBI Taxonomy" id="2925"/>
    <lineage>
        <taxon>Eukaryota</taxon>
        <taxon>Sar</taxon>
        <taxon>Alveolata</taxon>
        <taxon>Dinophyceae</taxon>
        <taxon>Gonyaulacales</taxon>
        <taxon>Pyrocystaceae</taxon>
        <taxon>Alexandrium</taxon>
    </lineage>
</organism>
<dbReference type="AlphaFoldDB" id="A0A7S1WI37"/>
<dbReference type="Pfam" id="PF00005">
    <property type="entry name" value="ABC_tran"/>
    <property type="match status" value="2"/>
</dbReference>